<dbReference type="OrthoDB" id="60033at2759"/>
<proteinExistence type="predicted"/>
<feature type="region of interest" description="Disordered" evidence="8">
    <location>
        <begin position="413"/>
        <end position="437"/>
    </location>
</feature>
<gene>
    <name evidence="10" type="ORF">HYH02_005106</name>
</gene>
<dbReference type="PANTHER" id="PTHR48111:SF1">
    <property type="entry name" value="TWO-COMPONENT RESPONSE REGULATOR ORR33"/>
    <property type="match status" value="1"/>
</dbReference>
<dbReference type="GO" id="GO:0006355">
    <property type="term" value="P:regulation of DNA-templated transcription"/>
    <property type="evidence" value="ECO:0007669"/>
    <property type="project" value="TreeGrafter"/>
</dbReference>
<dbReference type="Proteomes" id="UP000613740">
    <property type="component" value="Unassembled WGS sequence"/>
</dbReference>
<name>A0A836B7B1_9CHLO</name>
<keyword evidence="11" id="KW-1185">Reference proteome</keyword>
<dbReference type="SUPFAM" id="SSF52172">
    <property type="entry name" value="CheY-like"/>
    <property type="match status" value="1"/>
</dbReference>
<evidence type="ECO:0000256" key="8">
    <source>
        <dbReference type="SAM" id="MobiDB-lite"/>
    </source>
</evidence>
<evidence type="ECO:0000256" key="6">
    <source>
        <dbReference type="PROSITE-ProRule" id="PRU00169"/>
    </source>
</evidence>
<feature type="region of interest" description="Disordered" evidence="8">
    <location>
        <begin position="1"/>
        <end position="68"/>
    </location>
</feature>
<dbReference type="Gene3D" id="3.40.50.2300">
    <property type="match status" value="1"/>
</dbReference>
<evidence type="ECO:0000256" key="7">
    <source>
        <dbReference type="SAM" id="Coils"/>
    </source>
</evidence>
<dbReference type="GO" id="GO:0000976">
    <property type="term" value="F:transcription cis-regulatory region binding"/>
    <property type="evidence" value="ECO:0007669"/>
    <property type="project" value="TreeGrafter"/>
</dbReference>
<sequence length="437" mass="46293">MDESEQQPASPRAAPGPSGGRRLPGRTPSGLLGQPAQGPQQPQPQLGKGALQLNQSSSAATTALPVKRRGSFQQLKKVGAAGGRDGSSSHLDSDSAPSIFAIVKKSTHWEKYGTVLVLLVADELSSDKEAVVQMLSAEGYDDQTTDNIPEALKLFSEKEVYPDIVIVDSDNELVDTKQLIKSLQALNPTVAVLVLGSRGGPMGAVAALQAGAADYMVKPLDLDEVVARVERHVQRQHCIKLEMEKALEHAKEMMQQLMPASLLGDVMLRKDGGAAPGAAAGGKAGLNSVAETDFEEQMSELSEENHRLGQKVQEMERKLELKDKENRDLEAKLNAIDRKVSELAASRDMGGGGAGGGNGGSGQGCTVVGQEQRAAAQQAAQAAQASLQGQLNSVAQANEDLRHKVDELERLMQSHTGVNSNSNLRLSVNGGQQPQQQ</sequence>
<comment type="caution">
    <text evidence="10">The sequence shown here is derived from an EMBL/GenBank/DDBJ whole genome shotgun (WGS) entry which is preliminary data.</text>
</comment>
<dbReference type="Pfam" id="PF00072">
    <property type="entry name" value="Response_reg"/>
    <property type="match status" value="1"/>
</dbReference>
<evidence type="ECO:0000313" key="10">
    <source>
        <dbReference type="EMBL" id="KAG2449573.1"/>
    </source>
</evidence>
<dbReference type="PROSITE" id="PS50110">
    <property type="entry name" value="RESPONSE_REGULATORY"/>
    <property type="match status" value="1"/>
</dbReference>
<organism evidence="10 11">
    <name type="scientific">Chlamydomonas schloesseri</name>
    <dbReference type="NCBI Taxonomy" id="2026947"/>
    <lineage>
        <taxon>Eukaryota</taxon>
        <taxon>Viridiplantae</taxon>
        <taxon>Chlorophyta</taxon>
        <taxon>core chlorophytes</taxon>
        <taxon>Chlorophyceae</taxon>
        <taxon>CS clade</taxon>
        <taxon>Chlamydomonadales</taxon>
        <taxon>Chlamydomonadaceae</taxon>
        <taxon>Chlamydomonas</taxon>
    </lineage>
</organism>
<dbReference type="EMBL" id="JAEHOD010000013">
    <property type="protein sequence ID" value="KAG2449573.1"/>
    <property type="molecule type" value="Genomic_DNA"/>
</dbReference>
<keyword evidence="2" id="KW-0902">Two-component regulatory system</keyword>
<dbReference type="InterPro" id="IPR001789">
    <property type="entry name" value="Sig_transdc_resp-reg_receiver"/>
</dbReference>
<dbReference type="InterPro" id="IPR011006">
    <property type="entry name" value="CheY-like_superfamily"/>
</dbReference>
<feature type="compositionally biased region" description="Low complexity" evidence="8">
    <location>
        <begin position="25"/>
        <end position="53"/>
    </location>
</feature>
<dbReference type="GO" id="GO:0005829">
    <property type="term" value="C:cytosol"/>
    <property type="evidence" value="ECO:0007669"/>
    <property type="project" value="TreeGrafter"/>
</dbReference>
<feature type="compositionally biased region" description="Low complexity" evidence="8">
    <location>
        <begin position="417"/>
        <end position="431"/>
    </location>
</feature>
<evidence type="ECO:0000259" key="9">
    <source>
        <dbReference type="PROSITE" id="PS50110"/>
    </source>
</evidence>
<reference evidence="10" key="1">
    <citation type="journal article" date="2020" name="bioRxiv">
        <title>Comparative genomics of Chlamydomonas.</title>
        <authorList>
            <person name="Craig R.J."/>
            <person name="Hasan A.R."/>
            <person name="Ness R.W."/>
            <person name="Keightley P.D."/>
        </authorList>
    </citation>
    <scope>NUCLEOTIDE SEQUENCE</scope>
    <source>
        <strain evidence="10">CCAP 11/173</strain>
    </source>
</reference>
<feature type="region of interest" description="Disordered" evidence="8">
    <location>
        <begin position="75"/>
        <end position="94"/>
    </location>
</feature>
<dbReference type="SMART" id="SM00448">
    <property type="entry name" value="REC"/>
    <property type="match status" value="1"/>
</dbReference>
<feature type="modified residue" description="4-aspartylphosphate" evidence="6">
    <location>
        <position position="168"/>
    </location>
</feature>
<dbReference type="PANTHER" id="PTHR48111">
    <property type="entry name" value="REGULATOR OF RPOS"/>
    <property type="match status" value="1"/>
</dbReference>
<keyword evidence="5" id="KW-0804">Transcription</keyword>
<keyword evidence="3" id="KW-0805">Transcription regulation</keyword>
<evidence type="ECO:0000256" key="4">
    <source>
        <dbReference type="ARBA" id="ARBA00023125"/>
    </source>
</evidence>
<evidence type="ECO:0000256" key="2">
    <source>
        <dbReference type="ARBA" id="ARBA00023012"/>
    </source>
</evidence>
<evidence type="ECO:0000256" key="5">
    <source>
        <dbReference type="ARBA" id="ARBA00023163"/>
    </source>
</evidence>
<dbReference type="AlphaFoldDB" id="A0A836B7B1"/>
<dbReference type="GO" id="GO:0032993">
    <property type="term" value="C:protein-DNA complex"/>
    <property type="evidence" value="ECO:0007669"/>
    <property type="project" value="TreeGrafter"/>
</dbReference>
<keyword evidence="4" id="KW-0238">DNA-binding</keyword>
<keyword evidence="7" id="KW-0175">Coiled coil</keyword>
<dbReference type="InterPro" id="IPR039420">
    <property type="entry name" value="WalR-like"/>
</dbReference>
<dbReference type="GO" id="GO:0000156">
    <property type="term" value="F:phosphorelay response regulator activity"/>
    <property type="evidence" value="ECO:0007669"/>
    <property type="project" value="TreeGrafter"/>
</dbReference>
<evidence type="ECO:0000256" key="1">
    <source>
        <dbReference type="ARBA" id="ARBA00022553"/>
    </source>
</evidence>
<keyword evidence="1 6" id="KW-0597">Phosphoprotein</keyword>
<evidence type="ECO:0000256" key="3">
    <source>
        <dbReference type="ARBA" id="ARBA00023015"/>
    </source>
</evidence>
<protein>
    <recommendedName>
        <fullName evidence="9">Response regulatory domain-containing protein</fullName>
    </recommendedName>
</protein>
<evidence type="ECO:0000313" key="11">
    <source>
        <dbReference type="Proteomes" id="UP000613740"/>
    </source>
</evidence>
<feature type="domain" description="Response regulatory" evidence="9">
    <location>
        <begin position="117"/>
        <end position="233"/>
    </location>
</feature>
<feature type="coiled-coil region" evidence="7">
    <location>
        <begin position="291"/>
        <end position="346"/>
    </location>
</feature>
<accession>A0A836B7B1</accession>